<evidence type="ECO:0000313" key="15">
    <source>
        <dbReference type="EMBL" id="KZN33221.1"/>
    </source>
</evidence>
<evidence type="ECO:0000256" key="1">
    <source>
        <dbReference type="ARBA" id="ARBA00001970"/>
    </source>
</evidence>
<reference evidence="15 16" key="1">
    <citation type="submission" date="2013-07" db="EMBL/GenBank/DDBJ databases">
        <title>Comparative Genomic and Metabolomic Analysis of Twelve Strains of Pseudoalteromonas luteoviolacea.</title>
        <authorList>
            <person name="Vynne N.G."/>
            <person name="Mansson M."/>
            <person name="Gram L."/>
        </authorList>
    </citation>
    <scope>NUCLEOTIDE SEQUENCE [LARGE SCALE GENOMIC DNA]</scope>
    <source>
        <strain evidence="15 16">DSM 6061</strain>
    </source>
</reference>
<dbReference type="PATRIC" id="fig|1365250.3.peg.3848"/>
<dbReference type="Proteomes" id="UP000076643">
    <property type="component" value="Unassembled WGS sequence"/>
</dbReference>
<comment type="similarity">
    <text evidence="12">Belongs to the cytochrome b561 family.</text>
</comment>
<evidence type="ECO:0000256" key="7">
    <source>
        <dbReference type="ARBA" id="ARBA00022723"/>
    </source>
</evidence>
<evidence type="ECO:0000256" key="3">
    <source>
        <dbReference type="ARBA" id="ARBA00022448"/>
    </source>
</evidence>
<keyword evidence="16" id="KW-1185">Reference proteome</keyword>
<keyword evidence="9 13" id="KW-1133">Transmembrane helix</keyword>
<evidence type="ECO:0000256" key="2">
    <source>
        <dbReference type="ARBA" id="ARBA00004651"/>
    </source>
</evidence>
<feature type="transmembrane region" description="Helical" evidence="13">
    <location>
        <begin position="12"/>
        <end position="35"/>
    </location>
</feature>
<dbReference type="GO" id="GO:0020037">
    <property type="term" value="F:heme binding"/>
    <property type="evidence" value="ECO:0007669"/>
    <property type="project" value="TreeGrafter"/>
</dbReference>
<dbReference type="PANTHER" id="PTHR30529">
    <property type="entry name" value="CYTOCHROME B561"/>
    <property type="match status" value="1"/>
</dbReference>
<evidence type="ECO:0000256" key="11">
    <source>
        <dbReference type="ARBA" id="ARBA00023136"/>
    </source>
</evidence>
<feature type="transmembrane region" description="Helical" evidence="13">
    <location>
        <begin position="142"/>
        <end position="162"/>
    </location>
</feature>
<evidence type="ECO:0000256" key="5">
    <source>
        <dbReference type="ARBA" id="ARBA00022617"/>
    </source>
</evidence>
<organism evidence="15 16">
    <name type="scientific">Pseudoalteromonas luteoviolacea DSM 6061</name>
    <dbReference type="NCBI Taxonomy" id="1365250"/>
    <lineage>
        <taxon>Bacteria</taxon>
        <taxon>Pseudomonadati</taxon>
        <taxon>Pseudomonadota</taxon>
        <taxon>Gammaproteobacteria</taxon>
        <taxon>Alteromonadales</taxon>
        <taxon>Pseudoalteromonadaceae</taxon>
        <taxon>Pseudoalteromonas</taxon>
    </lineage>
</organism>
<dbReference type="Gene3D" id="1.20.950.20">
    <property type="entry name" value="Transmembrane di-heme cytochromes, Chain C"/>
    <property type="match status" value="2"/>
</dbReference>
<dbReference type="PANTHER" id="PTHR30529:SF1">
    <property type="entry name" value="CYTOCHROME B561 HOMOLOG 2"/>
    <property type="match status" value="1"/>
</dbReference>
<evidence type="ECO:0000256" key="4">
    <source>
        <dbReference type="ARBA" id="ARBA00022475"/>
    </source>
</evidence>
<sequence>MLKNTEKSFGVVAILIHWVMAISIFFMFGLGLYMVELTYYDPWYRGSLDLHKSIGMLLIAFLVIRLIWRQINVKPNDLPGSKLEQTAARIGHFVLYALMLLIMVSGYLISTADGRPIAVFELVNVPALPWSFDNQEDIVGEIHFWLAWALMVSVAGHIGAALKHQFINKDGGLVRMLKVNKEN</sequence>
<keyword evidence="3" id="KW-0813">Transport</keyword>
<dbReference type="GO" id="GO:0005886">
    <property type="term" value="C:plasma membrane"/>
    <property type="evidence" value="ECO:0007669"/>
    <property type="project" value="UniProtKB-SubCell"/>
</dbReference>
<dbReference type="InterPro" id="IPR016174">
    <property type="entry name" value="Di-haem_cyt_TM"/>
</dbReference>
<keyword evidence="7" id="KW-0479">Metal-binding</keyword>
<feature type="transmembrane region" description="Helical" evidence="13">
    <location>
        <begin position="50"/>
        <end position="68"/>
    </location>
</feature>
<evidence type="ECO:0000256" key="10">
    <source>
        <dbReference type="ARBA" id="ARBA00023004"/>
    </source>
</evidence>
<evidence type="ECO:0000256" key="6">
    <source>
        <dbReference type="ARBA" id="ARBA00022692"/>
    </source>
</evidence>
<evidence type="ECO:0000256" key="8">
    <source>
        <dbReference type="ARBA" id="ARBA00022982"/>
    </source>
</evidence>
<dbReference type="InterPro" id="IPR052168">
    <property type="entry name" value="Cytochrome_b561_oxidase"/>
</dbReference>
<feature type="domain" description="Cytochrome b561 bacterial/Ni-hydrogenase" evidence="14">
    <location>
        <begin position="9"/>
        <end position="177"/>
    </location>
</feature>
<protein>
    <recommendedName>
        <fullName evidence="14">Cytochrome b561 bacterial/Ni-hydrogenase domain-containing protein</fullName>
    </recommendedName>
</protein>
<dbReference type="GO" id="GO:0009055">
    <property type="term" value="F:electron transfer activity"/>
    <property type="evidence" value="ECO:0007669"/>
    <property type="project" value="InterPro"/>
</dbReference>
<evidence type="ECO:0000256" key="9">
    <source>
        <dbReference type="ARBA" id="ARBA00022989"/>
    </source>
</evidence>
<evidence type="ECO:0000259" key="14">
    <source>
        <dbReference type="Pfam" id="PF01292"/>
    </source>
</evidence>
<dbReference type="GO" id="GO:0022904">
    <property type="term" value="P:respiratory electron transport chain"/>
    <property type="evidence" value="ECO:0007669"/>
    <property type="project" value="InterPro"/>
</dbReference>
<dbReference type="SUPFAM" id="SSF81342">
    <property type="entry name" value="Transmembrane di-heme cytochromes"/>
    <property type="match status" value="1"/>
</dbReference>
<comment type="caution">
    <text evidence="15">The sequence shown here is derived from an EMBL/GenBank/DDBJ whole genome shotgun (WGS) entry which is preliminary data.</text>
</comment>
<dbReference type="InterPro" id="IPR011577">
    <property type="entry name" value="Cyt_b561_bac/Ni-Hgenase"/>
</dbReference>
<dbReference type="Pfam" id="PF01292">
    <property type="entry name" value="Ni_hydr_CYTB"/>
    <property type="match status" value="1"/>
</dbReference>
<comment type="cofactor">
    <cofactor evidence="1">
        <name>heme b</name>
        <dbReference type="ChEBI" id="CHEBI:60344"/>
    </cofactor>
</comment>
<gene>
    <name evidence="15" type="ORF">N475_03780</name>
</gene>
<feature type="transmembrane region" description="Helical" evidence="13">
    <location>
        <begin position="89"/>
        <end position="109"/>
    </location>
</feature>
<dbReference type="GeneID" id="57362095"/>
<dbReference type="AlphaFoldDB" id="A0A166VNM7"/>
<keyword evidence="5" id="KW-0349">Heme</keyword>
<dbReference type="RefSeq" id="WP_063365752.1">
    <property type="nucleotide sequence ID" value="NZ_AQHB01000023.1"/>
</dbReference>
<evidence type="ECO:0000256" key="13">
    <source>
        <dbReference type="SAM" id="Phobius"/>
    </source>
</evidence>
<comment type="subcellular location">
    <subcellularLocation>
        <location evidence="2">Cell membrane</location>
        <topology evidence="2">Multi-pass membrane protein</topology>
    </subcellularLocation>
</comment>
<dbReference type="GO" id="GO:0046872">
    <property type="term" value="F:metal ion binding"/>
    <property type="evidence" value="ECO:0007669"/>
    <property type="project" value="UniProtKB-KW"/>
</dbReference>
<keyword evidence="6 13" id="KW-0812">Transmembrane</keyword>
<name>A0A166VNM7_9GAMM</name>
<accession>A0A166VNM7</accession>
<keyword evidence="8" id="KW-0249">Electron transport</keyword>
<keyword evidence="4" id="KW-1003">Cell membrane</keyword>
<dbReference type="EMBL" id="AUYB01000125">
    <property type="protein sequence ID" value="KZN33221.1"/>
    <property type="molecule type" value="Genomic_DNA"/>
</dbReference>
<proteinExistence type="inferred from homology"/>
<evidence type="ECO:0000313" key="16">
    <source>
        <dbReference type="Proteomes" id="UP000076643"/>
    </source>
</evidence>
<evidence type="ECO:0000256" key="12">
    <source>
        <dbReference type="ARBA" id="ARBA00037975"/>
    </source>
</evidence>
<keyword evidence="11 13" id="KW-0472">Membrane</keyword>
<keyword evidence="10" id="KW-0408">Iron</keyword>